<dbReference type="PROSITE" id="PS51257">
    <property type="entry name" value="PROKAR_LIPOPROTEIN"/>
    <property type="match status" value="1"/>
</dbReference>
<evidence type="ECO:0008006" key="4">
    <source>
        <dbReference type="Google" id="ProtNLM"/>
    </source>
</evidence>
<dbReference type="EMBL" id="JAUSSU010000017">
    <property type="protein sequence ID" value="MDQ0116295.1"/>
    <property type="molecule type" value="Genomic_DNA"/>
</dbReference>
<proteinExistence type="predicted"/>
<dbReference type="InterPro" id="IPR028102">
    <property type="entry name" value="DUF4652"/>
</dbReference>
<organism evidence="2 3">
    <name type="scientific">Paenibacillus harenae</name>
    <dbReference type="NCBI Taxonomy" id="306543"/>
    <lineage>
        <taxon>Bacteria</taxon>
        <taxon>Bacillati</taxon>
        <taxon>Bacillota</taxon>
        <taxon>Bacilli</taxon>
        <taxon>Bacillales</taxon>
        <taxon>Paenibacillaceae</taxon>
        <taxon>Paenibacillus</taxon>
    </lineage>
</organism>
<feature type="signal peptide" evidence="1">
    <location>
        <begin position="1"/>
        <end position="18"/>
    </location>
</feature>
<gene>
    <name evidence="2" type="ORF">J2T15_005771</name>
</gene>
<evidence type="ECO:0000313" key="3">
    <source>
        <dbReference type="Proteomes" id="UP001229346"/>
    </source>
</evidence>
<protein>
    <recommendedName>
        <fullName evidence="4">WD40 repeat domain-containing protein</fullName>
    </recommendedName>
</protein>
<feature type="chain" id="PRO_5046194978" description="WD40 repeat domain-containing protein" evidence="1">
    <location>
        <begin position="19"/>
        <end position="202"/>
    </location>
</feature>
<evidence type="ECO:0000313" key="2">
    <source>
        <dbReference type="EMBL" id="MDQ0116295.1"/>
    </source>
</evidence>
<name>A0ABT9U9H2_PAEHA</name>
<reference evidence="2 3" key="1">
    <citation type="submission" date="2023-07" db="EMBL/GenBank/DDBJ databases">
        <title>Sorghum-associated microbial communities from plants grown in Nebraska, USA.</title>
        <authorList>
            <person name="Schachtman D."/>
        </authorList>
    </citation>
    <scope>NUCLEOTIDE SEQUENCE [LARGE SCALE GENOMIC DNA]</scope>
    <source>
        <strain evidence="2 3">CC482</strain>
    </source>
</reference>
<sequence length="202" mass="22937">MKRNLFLISCLLIPILLASCSQSTKPSSLLILNESVIYPTDEPPFIQIKTDNEAKMISTVDDYPSPPKISLDKTKLVYIAPFDFETLGEVWLYGNDSDAPKKVFDRTQFGEDQSVKQVHWLDDSHLIILTGNRYGTVSINQSLYVWDTASKEAKSVLQEKGNRDIRDLTVNDSGVEILIVTYNDDFTEETFETKSLKITDLY</sequence>
<keyword evidence="3" id="KW-1185">Reference proteome</keyword>
<dbReference type="Gene3D" id="2.40.128.660">
    <property type="entry name" value="Uncharacterised protein PF15525, DUF4652"/>
    <property type="match status" value="1"/>
</dbReference>
<dbReference type="SUPFAM" id="SSF69322">
    <property type="entry name" value="Tricorn protease domain 2"/>
    <property type="match status" value="1"/>
</dbReference>
<evidence type="ECO:0000256" key="1">
    <source>
        <dbReference type="SAM" id="SignalP"/>
    </source>
</evidence>
<accession>A0ABT9U9H2</accession>
<dbReference type="RefSeq" id="WP_307208347.1">
    <property type="nucleotide sequence ID" value="NZ_JAUSSU010000017.1"/>
</dbReference>
<keyword evidence="1" id="KW-0732">Signal</keyword>
<dbReference type="Proteomes" id="UP001229346">
    <property type="component" value="Unassembled WGS sequence"/>
</dbReference>
<dbReference type="Pfam" id="PF15525">
    <property type="entry name" value="DUF4652"/>
    <property type="match status" value="1"/>
</dbReference>
<comment type="caution">
    <text evidence="2">The sequence shown here is derived from an EMBL/GenBank/DDBJ whole genome shotgun (WGS) entry which is preliminary data.</text>
</comment>